<keyword evidence="4 5" id="KW-0472">Membrane</keyword>
<reference evidence="7 8" key="1">
    <citation type="submission" date="2019-02" db="EMBL/GenBank/DDBJ databases">
        <title>Deep-cultivation of Planctomycetes and their phenomic and genomic characterization uncovers novel biology.</title>
        <authorList>
            <person name="Wiegand S."/>
            <person name="Jogler M."/>
            <person name="Boedeker C."/>
            <person name="Pinto D."/>
            <person name="Vollmers J."/>
            <person name="Rivas-Marin E."/>
            <person name="Kohn T."/>
            <person name="Peeters S.H."/>
            <person name="Heuer A."/>
            <person name="Rast P."/>
            <person name="Oberbeckmann S."/>
            <person name="Bunk B."/>
            <person name="Jeske O."/>
            <person name="Meyerdierks A."/>
            <person name="Storesund J.E."/>
            <person name="Kallscheuer N."/>
            <person name="Luecker S."/>
            <person name="Lage O.M."/>
            <person name="Pohl T."/>
            <person name="Merkel B.J."/>
            <person name="Hornburger P."/>
            <person name="Mueller R.-W."/>
            <person name="Bruemmer F."/>
            <person name="Labrenz M."/>
            <person name="Spormann A.M."/>
            <person name="Op Den Camp H."/>
            <person name="Overmann J."/>
            <person name="Amann R."/>
            <person name="Jetten M.S.M."/>
            <person name="Mascher T."/>
            <person name="Medema M.H."/>
            <person name="Devos D.P."/>
            <person name="Kaster A.-K."/>
            <person name="Ovreas L."/>
            <person name="Rohde M."/>
            <person name="Galperin M.Y."/>
            <person name="Jogler C."/>
        </authorList>
    </citation>
    <scope>NUCLEOTIDE SEQUENCE [LARGE SCALE GENOMIC DNA]</scope>
    <source>
        <strain evidence="7 8">Poly51</strain>
    </source>
</reference>
<evidence type="ECO:0000256" key="1">
    <source>
        <dbReference type="ARBA" id="ARBA00022475"/>
    </source>
</evidence>
<protein>
    <recommendedName>
        <fullName evidence="6">Lipopolysaccharide assembly protein A domain-containing protein</fullName>
    </recommendedName>
</protein>
<evidence type="ECO:0000313" key="8">
    <source>
        <dbReference type="Proteomes" id="UP000318288"/>
    </source>
</evidence>
<keyword evidence="1" id="KW-1003">Cell membrane</keyword>
<evidence type="ECO:0000256" key="5">
    <source>
        <dbReference type="SAM" id="Phobius"/>
    </source>
</evidence>
<evidence type="ECO:0000256" key="2">
    <source>
        <dbReference type="ARBA" id="ARBA00022692"/>
    </source>
</evidence>
<keyword evidence="2 5" id="KW-0812">Transmembrane</keyword>
<dbReference type="AlphaFoldDB" id="A0A5C6FKW1"/>
<dbReference type="RefSeq" id="WP_146454686.1">
    <property type="nucleotide sequence ID" value="NZ_SJPW01000001.1"/>
</dbReference>
<evidence type="ECO:0000256" key="3">
    <source>
        <dbReference type="ARBA" id="ARBA00022989"/>
    </source>
</evidence>
<name>A0A5C6FKW1_9BACT</name>
<feature type="transmembrane region" description="Helical" evidence="5">
    <location>
        <begin position="38"/>
        <end position="63"/>
    </location>
</feature>
<evidence type="ECO:0000256" key="4">
    <source>
        <dbReference type="ARBA" id="ARBA00023136"/>
    </source>
</evidence>
<dbReference type="OrthoDB" id="289631at2"/>
<keyword evidence="3 5" id="KW-1133">Transmembrane helix</keyword>
<proteinExistence type="predicted"/>
<accession>A0A5C6FKW1</accession>
<gene>
    <name evidence="7" type="ORF">Poly51_09800</name>
</gene>
<sequence>MQKIRWFFLIVGILLALSMALQNNALTDVRLLWMDAAFPLSVLLVVSTAVGFLFGALVTASMLRNRKSTKKEVVVVESKKDAGKTGASQDTSPLR</sequence>
<keyword evidence="8" id="KW-1185">Reference proteome</keyword>
<dbReference type="InterPro" id="IPR010445">
    <property type="entry name" value="LapA_dom"/>
</dbReference>
<feature type="domain" description="Lipopolysaccharide assembly protein A" evidence="6">
    <location>
        <begin position="22"/>
        <end position="71"/>
    </location>
</feature>
<organism evidence="7 8">
    <name type="scientific">Rubripirellula tenax</name>
    <dbReference type="NCBI Taxonomy" id="2528015"/>
    <lineage>
        <taxon>Bacteria</taxon>
        <taxon>Pseudomonadati</taxon>
        <taxon>Planctomycetota</taxon>
        <taxon>Planctomycetia</taxon>
        <taxon>Pirellulales</taxon>
        <taxon>Pirellulaceae</taxon>
        <taxon>Rubripirellula</taxon>
    </lineage>
</organism>
<dbReference type="Pfam" id="PF06305">
    <property type="entry name" value="LapA_dom"/>
    <property type="match status" value="1"/>
</dbReference>
<dbReference type="GO" id="GO:0005886">
    <property type="term" value="C:plasma membrane"/>
    <property type="evidence" value="ECO:0007669"/>
    <property type="project" value="InterPro"/>
</dbReference>
<evidence type="ECO:0000313" key="7">
    <source>
        <dbReference type="EMBL" id="TWU60699.1"/>
    </source>
</evidence>
<dbReference type="Proteomes" id="UP000318288">
    <property type="component" value="Unassembled WGS sequence"/>
</dbReference>
<comment type="caution">
    <text evidence="7">The sequence shown here is derived from an EMBL/GenBank/DDBJ whole genome shotgun (WGS) entry which is preliminary data.</text>
</comment>
<evidence type="ECO:0000259" key="6">
    <source>
        <dbReference type="Pfam" id="PF06305"/>
    </source>
</evidence>
<dbReference type="EMBL" id="SJPW01000001">
    <property type="protein sequence ID" value="TWU60699.1"/>
    <property type="molecule type" value="Genomic_DNA"/>
</dbReference>